<evidence type="ECO:0000256" key="7">
    <source>
        <dbReference type="ARBA" id="ARBA00023235"/>
    </source>
</evidence>
<dbReference type="InterPro" id="IPR006099">
    <property type="entry name" value="MeMalonylCoA_mutase_a/b_cat"/>
</dbReference>
<dbReference type="Gene3D" id="3.20.20.240">
    <property type="entry name" value="Methylmalonyl-CoA mutase"/>
    <property type="match status" value="1"/>
</dbReference>
<dbReference type="FunFam" id="3.20.20.240:FF:000001">
    <property type="entry name" value="Probable methylmalonyl-coa mutase"/>
    <property type="match status" value="1"/>
</dbReference>
<dbReference type="NCBIfam" id="NF006944">
    <property type="entry name" value="PRK09426.1"/>
    <property type="match status" value="1"/>
</dbReference>
<dbReference type="EC" id="5.4.99.2" evidence="4"/>
<dbReference type="CDD" id="cd02071">
    <property type="entry name" value="MM_CoA_mut_B12_BD"/>
    <property type="match status" value="1"/>
</dbReference>
<dbReference type="OrthoDB" id="9762378at2"/>
<dbReference type="SUPFAM" id="SSF51703">
    <property type="entry name" value="Cobalamin (vitamin B12)-dependent enzymes"/>
    <property type="match status" value="1"/>
</dbReference>
<gene>
    <name evidence="11" type="primary">scpA</name>
    <name evidence="11" type="ORF">GRI40_00445</name>
</gene>
<keyword evidence="12" id="KW-1185">Reference proteome</keyword>
<dbReference type="InterPro" id="IPR006159">
    <property type="entry name" value="Acid_CoA_mut_C"/>
</dbReference>
<dbReference type="PANTHER" id="PTHR48101:SF4">
    <property type="entry name" value="METHYLMALONYL-COA MUTASE, MITOCHONDRIAL"/>
    <property type="match status" value="1"/>
</dbReference>
<dbReference type="Pfam" id="PF01642">
    <property type="entry name" value="MM_CoA_mutase"/>
    <property type="match status" value="1"/>
</dbReference>
<name>A0A6I4TAB3_9SPHN</name>
<evidence type="ECO:0000259" key="10">
    <source>
        <dbReference type="PROSITE" id="PS51332"/>
    </source>
</evidence>
<dbReference type="InterPro" id="IPR006098">
    <property type="entry name" value="MMCoA_mutase_a_cat"/>
</dbReference>
<evidence type="ECO:0000256" key="1">
    <source>
        <dbReference type="ARBA" id="ARBA00001922"/>
    </source>
</evidence>
<dbReference type="SUPFAM" id="SSF52242">
    <property type="entry name" value="Cobalamin (vitamin B12)-binding domain"/>
    <property type="match status" value="1"/>
</dbReference>
<evidence type="ECO:0000313" key="11">
    <source>
        <dbReference type="EMBL" id="MXO73694.1"/>
    </source>
</evidence>
<evidence type="ECO:0000256" key="8">
    <source>
        <dbReference type="ARBA" id="ARBA00023285"/>
    </source>
</evidence>
<evidence type="ECO:0000256" key="5">
    <source>
        <dbReference type="ARBA" id="ARBA00022628"/>
    </source>
</evidence>
<protein>
    <recommendedName>
        <fullName evidence="9">Methylmalonyl-CoA mutase</fullName>
        <ecNumber evidence="4">5.4.99.2</ecNumber>
    </recommendedName>
</protein>
<evidence type="ECO:0000256" key="2">
    <source>
        <dbReference type="ARBA" id="ARBA00005146"/>
    </source>
</evidence>
<accession>A0A6I4TAB3</accession>
<dbReference type="Gene3D" id="3.40.50.280">
    <property type="entry name" value="Cobalamin-binding domain"/>
    <property type="match status" value="1"/>
</dbReference>
<comment type="similarity">
    <text evidence="3">Belongs to the methylmalonyl-CoA mutase family.</text>
</comment>
<dbReference type="RefSeq" id="WP_160609529.1">
    <property type="nucleotide sequence ID" value="NZ_WTZA01000001.1"/>
</dbReference>
<dbReference type="GO" id="GO:0005737">
    <property type="term" value="C:cytoplasm"/>
    <property type="evidence" value="ECO:0007669"/>
    <property type="project" value="TreeGrafter"/>
</dbReference>
<reference evidence="11 12" key="1">
    <citation type="submission" date="2019-12" db="EMBL/GenBank/DDBJ databases">
        <title>Genomic-based taxomic classification of the family Erythrobacteraceae.</title>
        <authorList>
            <person name="Xu L."/>
        </authorList>
    </citation>
    <scope>NUCLEOTIDE SEQUENCE [LARGE SCALE GENOMIC DNA]</scope>
    <source>
        <strain evidence="11 12">100921-2</strain>
    </source>
</reference>
<dbReference type="NCBIfam" id="TIGR00641">
    <property type="entry name" value="acid_CoA_mut_N"/>
    <property type="match status" value="1"/>
</dbReference>
<evidence type="ECO:0000256" key="6">
    <source>
        <dbReference type="ARBA" id="ARBA00022723"/>
    </source>
</evidence>
<dbReference type="AlphaFoldDB" id="A0A6I4TAB3"/>
<feature type="domain" description="B12-binding" evidence="10">
    <location>
        <begin position="574"/>
        <end position="706"/>
    </location>
</feature>
<dbReference type="GO" id="GO:0046872">
    <property type="term" value="F:metal ion binding"/>
    <property type="evidence" value="ECO:0007669"/>
    <property type="project" value="UniProtKB-KW"/>
</dbReference>
<comment type="caution">
    <text evidence="11">The sequence shown here is derived from an EMBL/GenBank/DDBJ whole genome shotgun (WGS) entry which is preliminary data.</text>
</comment>
<dbReference type="InterPro" id="IPR006158">
    <property type="entry name" value="Cobalamin-bd"/>
</dbReference>
<dbReference type="GO" id="GO:0031419">
    <property type="term" value="F:cobalamin binding"/>
    <property type="evidence" value="ECO:0007669"/>
    <property type="project" value="UniProtKB-KW"/>
</dbReference>
<dbReference type="Proteomes" id="UP000439522">
    <property type="component" value="Unassembled WGS sequence"/>
</dbReference>
<comment type="pathway">
    <text evidence="2">Metabolic intermediate metabolism; propanoyl-CoA degradation; succinyl-CoA from propanoyl-CoA: step 3/3.</text>
</comment>
<dbReference type="GO" id="GO:0004494">
    <property type="term" value="F:methylmalonyl-CoA mutase activity"/>
    <property type="evidence" value="ECO:0007669"/>
    <property type="project" value="UniProtKB-EC"/>
</dbReference>
<evidence type="ECO:0000256" key="4">
    <source>
        <dbReference type="ARBA" id="ARBA00012398"/>
    </source>
</evidence>
<comment type="cofactor">
    <cofactor evidence="1">
        <name>adenosylcob(III)alamin</name>
        <dbReference type="ChEBI" id="CHEBI:18408"/>
    </cofactor>
</comment>
<keyword evidence="7 11" id="KW-0413">Isomerase</keyword>
<dbReference type="GO" id="GO:0019678">
    <property type="term" value="P:propionate metabolic process, methylmalonyl pathway"/>
    <property type="evidence" value="ECO:0007669"/>
    <property type="project" value="TreeGrafter"/>
</dbReference>
<dbReference type="InterPro" id="IPR016176">
    <property type="entry name" value="Cbl-dep_enz_cat"/>
</dbReference>
<dbReference type="Pfam" id="PF02310">
    <property type="entry name" value="B12-binding"/>
    <property type="match status" value="1"/>
</dbReference>
<keyword evidence="6" id="KW-0479">Metal-binding</keyword>
<organism evidence="11 12">
    <name type="scientific">Tsuneonella aeria</name>
    <dbReference type="NCBI Taxonomy" id="1837929"/>
    <lineage>
        <taxon>Bacteria</taxon>
        <taxon>Pseudomonadati</taxon>
        <taxon>Pseudomonadota</taxon>
        <taxon>Alphaproteobacteria</taxon>
        <taxon>Sphingomonadales</taxon>
        <taxon>Erythrobacteraceae</taxon>
        <taxon>Tsuneonella</taxon>
    </lineage>
</organism>
<evidence type="ECO:0000256" key="3">
    <source>
        <dbReference type="ARBA" id="ARBA00008465"/>
    </source>
</evidence>
<dbReference type="NCBIfam" id="TIGR00640">
    <property type="entry name" value="acid_CoA_mut_C"/>
    <property type="match status" value="1"/>
</dbReference>
<sequence>MTGKSRTDWQALADKEVKGRDLAWHTPEGFAIQPLYTAEDASGDEGLPGFAPFTRGVKASMYAGRPWTIRQYAGFSTAEESNAFYRRNLAMGQKGLSVAFDLATHRGYDSDHPRVVGDVGKAGVAIDTVRDMEILFEGIPLDQMSVSMTMNGAVIPVLAFFIVAAERQGVSQDKLDGTIQNDILKEFMVRNTYIYPPEPSMRIVSDIIAYTSANMPKFNSISISGYHMHEAGATAVQELAFTIADGKEYVRRAVASGLDIDAFAGRLSFFFGIGMNFFMEIAKLRAARTLWWRTMDGLGAKSERSKMLRTHCQTSGVSLQEQDPYNNVIRTTVEAMAAVLGGTQSLHTNALDEAIALPTDFSARIARNTQLVLQEESGITQVVDPLGGSYYIEALTAKLVEEAEKLIAEADAAGGMTAYVATGRPKAAIEEAAAAKQAGIDKGDTVIVGVNKYRKAQEDHLETLEVDNHVVREGQIARLKAVRTGRDEAACQAALEALTAGCSAGGNLLALAVEAARHDATLGEISAAMEQAFGRYGTSPAPVTGIYSAAYEGDSRYAQVVEGVQAVARRLGRAPRVMVAKMGQDGHDRGANVIASAFADMGFDVTSGPLFQTPAETRDMALERDVDAIGASSLAAGHKTLIPELIQLLREAGRADIKVVAGGVIPPQDYDFLREAGVQGIYGPGSNVVECAADMLRLLGHNMPPLGETLEAAE</sequence>
<proteinExistence type="inferred from homology"/>
<dbReference type="InterPro" id="IPR036724">
    <property type="entry name" value="Cobalamin-bd_sf"/>
</dbReference>
<evidence type="ECO:0000256" key="9">
    <source>
        <dbReference type="ARBA" id="ARBA00072363"/>
    </source>
</evidence>
<dbReference type="PROSITE" id="PS51332">
    <property type="entry name" value="B12_BINDING"/>
    <property type="match status" value="1"/>
</dbReference>
<dbReference type="PANTHER" id="PTHR48101">
    <property type="entry name" value="METHYLMALONYL-COA MUTASE, MITOCHONDRIAL-RELATED"/>
    <property type="match status" value="1"/>
</dbReference>
<dbReference type="CDD" id="cd03679">
    <property type="entry name" value="MM_CoA_mutase_alpha_like"/>
    <property type="match status" value="1"/>
</dbReference>
<dbReference type="EMBL" id="WTZA01000001">
    <property type="protein sequence ID" value="MXO73694.1"/>
    <property type="molecule type" value="Genomic_DNA"/>
</dbReference>
<evidence type="ECO:0000313" key="12">
    <source>
        <dbReference type="Proteomes" id="UP000439522"/>
    </source>
</evidence>
<keyword evidence="8" id="KW-0170">Cobalt</keyword>
<keyword evidence="5" id="KW-0846">Cobalamin</keyword>